<dbReference type="AlphaFoldDB" id="A0A1H4WSD8"/>
<dbReference type="InterPro" id="IPR052998">
    <property type="entry name" value="Hetero-Diels-Alderase-like"/>
</dbReference>
<protein>
    <submittedName>
        <fullName evidence="1">Sugar lactone lactonase YvrE</fullName>
    </submittedName>
</protein>
<dbReference type="SUPFAM" id="SSF63829">
    <property type="entry name" value="Calcium-dependent phosphotriesterase"/>
    <property type="match status" value="1"/>
</dbReference>
<proteinExistence type="predicted"/>
<evidence type="ECO:0000313" key="2">
    <source>
        <dbReference type="Proteomes" id="UP000198992"/>
    </source>
</evidence>
<dbReference type="PANTHER" id="PTHR42060:SF1">
    <property type="entry name" value="NHL REPEAT-CONTAINING PROTEIN"/>
    <property type="match status" value="1"/>
</dbReference>
<dbReference type="InterPro" id="IPR011042">
    <property type="entry name" value="6-blade_b-propeller_TolB-like"/>
</dbReference>
<evidence type="ECO:0000313" key="1">
    <source>
        <dbReference type="EMBL" id="SEC95970.1"/>
    </source>
</evidence>
<gene>
    <name evidence="1" type="ORF">SAMN05444164_3221</name>
</gene>
<name>A0A1H4WSD8_9BRAD</name>
<dbReference type="PANTHER" id="PTHR42060">
    <property type="entry name" value="NHL REPEAT-CONTAINING PROTEIN-RELATED"/>
    <property type="match status" value="1"/>
</dbReference>
<dbReference type="Proteomes" id="UP000198992">
    <property type="component" value="Unassembled WGS sequence"/>
</dbReference>
<organism evidence="1 2">
    <name type="scientific">Bradyrhizobium erythrophlei</name>
    <dbReference type="NCBI Taxonomy" id="1437360"/>
    <lineage>
        <taxon>Bacteria</taxon>
        <taxon>Pseudomonadati</taxon>
        <taxon>Pseudomonadota</taxon>
        <taxon>Alphaproteobacteria</taxon>
        <taxon>Hyphomicrobiales</taxon>
        <taxon>Nitrobacteraceae</taxon>
        <taxon>Bradyrhizobium</taxon>
    </lineage>
</organism>
<dbReference type="Gene3D" id="2.120.10.30">
    <property type="entry name" value="TolB, C-terminal domain"/>
    <property type="match status" value="1"/>
</dbReference>
<dbReference type="EMBL" id="FNTH01000001">
    <property type="protein sequence ID" value="SEC95970.1"/>
    <property type="molecule type" value="Genomic_DNA"/>
</dbReference>
<accession>A0A1H4WSD8</accession>
<reference evidence="1 2" key="1">
    <citation type="submission" date="2016-10" db="EMBL/GenBank/DDBJ databases">
        <authorList>
            <person name="de Groot N.N."/>
        </authorList>
    </citation>
    <scope>NUCLEOTIDE SEQUENCE [LARGE SCALE GENOMIC DNA]</scope>
    <source>
        <strain evidence="1 2">MT12</strain>
    </source>
</reference>
<sequence>MPFRVVASWPAPAFVENVAVGPDGSVFVTVYSGNRIDRYDPGTNEVNVFATLPAPPMGLAFDEAGSLWVTGGTMRSAPGYIWKIDVGGAVQRWTDLPEATFMNGCAVHPNGRELLVCESVSGSVLSIDLREPGKWSTWLRDESIAPPPSETLIPGANGIKVRGGVAFITVSARYAIVRVPIRADGSAGSVEAVWGDVLGDDFAFGESGSLYVTTHPAQSLVRIDASGKRTTIAGPDQGMAGSTACAFGKAPGDKKALYVSTDGGFVVPHRGVVQDAKLVRLELGEGGYPLLGQR</sequence>